<proteinExistence type="predicted"/>
<keyword evidence="1" id="KW-0812">Transmembrane</keyword>
<organism evidence="2 3">
    <name type="scientific">Phaseolus angularis</name>
    <name type="common">Azuki bean</name>
    <name type="synonym">Vigna angularis</name>
    <dbReference type="NCBI Taxonomy" id="3914"/>
    <lineage>
        <taxon>Eukaryota</taxon>
        <taxon>Viridiplantae</taxon>
        <taxon>Streptophyta</taxon>
        <taxon>Embryophyta</taxon>
        <taxon>Tracheophyta</taxon>
        <taxon>Spermatophyta</taxon>
        <taxon>Magnoliopsida</taxon>
        <taxon>eudicotyledons</taxon>
        <taxon>Gunneridae</taxon>
        <taxon>Pentapetalae</taxon>
        <taxon>rosids</taxon>
        <taxon>fabids</taxon>
        <taxon>Fabales</taxon>
        <taxon>Fabaceae</taxon>
        <taxon>Papilionoideae</taxon>
        <taxon>50 kb inversion clade</taxon>
        <taxon>NPAAA clade</taxon>
        <taxon>indigoferoid/millettioid clade</taxon>
        <taxon>Phaseoleae</taxon>
        <taxon>Vigna</taxon>
    </lineage>
</organism>
<evidence type="ECO:0000256" key="1">
    <source>
        <dbReference type="SAM" id="Phobius"/>
    </source>
</evidence>
<accession>A0A8T0JSG8</accession>
<name>A0A8T0JSG8_PHAAN</name>
<keyword evidence="1" id="KW-0472">Membrane</keyword>
<dbReference type="Pfam" id="PF03140">
    <property type="entry name" value="DUF247"/>
    <property type="match status" value="2"/>
</dbReference>
<dbReference type="PANTHER" id="PTHR31170">
    <property type="entry name" value="BNAC04G53230D PROTEIN"/>
    <property type="match status" value="1"/>
</dbReference>
<sequence>MTSATTFTALPENKPQIQHIVNIPEQIEPEMHDQCCIYKVPHHLHKLNVEAYTPYFISIGPLHSEKPELKQEKLKQRYFHAFWKPLSQRQSLALSKYKVFLEENKEKIGNSYSEPELHKNENFVDMILLDSVFIMELFLRKANKSEQKNDLMFTTSWICKMTQRDLLLLENQLPMFVLEELHTRVILGDNGTKENCLKFTELAFNYFEDYYPHKSIQKVEMIKNCESCLNFTDLIRYTYLPRQIQVHKNSSQHFTPCAVECVLRTATKLDEAGVSFETVEECILRNLIALEQCHYSDQPFICNYVNLIDSLIHTQDDVELLVDREIIVHELGSHNELATMINGLCRHVVVTSNYYGRITRELNEHYNCGWKHYMGMLKSVYFRDPWRFSSTIVGIAVFLFAVLNFLRVIGVLRPKY</sequence>
<dbReference type="AlphaFoldDB" id="A0A8T0JSG8"/>
<dbReference type="EMBL" id="JABFOF010000009">
    <property type="protein sequence ID" value="KAG2381175.1"/>
    <property type="molecule type" value="Genomic_DNA"/>
</dbReference>
<evidence type="ECO:0000313" key="2">
    <source>
        <dbReference type="EMBL" id="KAG2381175.1"/>
    </source>
</evidence>
<gene>
    <name evidence="2" type="ORF">HKW66_Vig0254920</name>
</gene>
<dbReference type="PANTHER" id="PTHR31170:SF9">
    <property type="entry name" value="PROTEIN, PUTATIVE (DUF247)-RELATED"/>
    <property type="match status" value="1"/>
</dbReference>
<comment type="caution">
    <text evidence="2">The sequence shown here is derived from an EMBL/GenBank/DDBJ whole genome shotgun (WGS) entry which is preliminary data.</text>
</comment>
<keyword evidence="1" id="KW-1133">Transmembrane helix</keyword>
<evidence type="ECO:0000313" key="3">
    <source>
        <dbReference type="Proteomes" id="UP000743370"/>
    </source>
</evidence>
<dbReference type="InterPro" id="IPR004158">
    <property type="entry name" value="DUF247_pln"/>
</dbReference>
<dbReference type="Proteomes" id="UP000743370">
    <property type="component" value="Unassembled WGS sequence"/>
</dbReference>
<protein>
    <submittedName>
        <fullName evidence="2">UPF0481 protein</fullName>
    </submittedName>
</protein>
<reference evidence="2 3" key="1">
    <citation type="submission" date="2020-05" db="EMBL/GenBank/DDBJ databases">
        <title>Vigna angularis (adzuki bean) Var. LongXiaoDou No. 4 denovo assembly.</title>
        <authorList>
            <person name="Xiang H."/>
        </authorList>
    </citation>
    <scope>NUCLEOTIDE SEQUENCE [LARGE SCALE GENOMIC DNA]</scope>
    <source>
        <tissue evidence="2">Leaf</tissue>
    </source>
</reference>
<feature type="transmembrane region" description="Helical" evidence="1">
    <location>
        <begin position="386"/>
        <end position="406"/>
    </location>
</feature>